<dbReference type="AlphaFoldDB" id="X0WEI3"/>
<name>X0WEI3_9ZZZZ</name>
<accession>X0WEI3</accession>
<feature type="non-terminal residue" evidence="1">
    <location>
        <position position="100"/>
    </location>
</feature>
<proteinExistence type="predicted"/>
<gene>
    <name evidence="1" type="ORF">S01H1_49520</name>
</gene>
<protein>
    <submittedName>
        <fullName evidence="1">Uncharacterized protein</fullName>
    </submittedName>
</protein>
<sequence length="100" mass="11209">MGSIRGNRKRGENTALNGYLERTVHATPGNAKLAPNHIWNIDPAIVPMMNELRRIVFYHQEEGFGPKKIRSAQINLGTTPKLFALILEAAIQNNLVYLVD</sequence>
<organism evidence="1">
    <name type="scientific">marine sediment metagenome</name>
    <dbReference type="NCBI Taxonomy" id="412755"/>
    <lineage>
        <taxon>unclassified sequences</taxon>
        <taxon>metagenomes</taxon>
        <taxon>ecological metagenomes</taxon>
    </lineage>
</organism>
<dbReference type="EMBL" id="BARS01031864">
    <property type="protein sequence ID" value="GAG22943.1"/>
    <property type="molecule type" value="Genomic_DNA"/>
</dbReference>
<evidence type="ECO:0000313" key="1">
    <source>
        <dbReference type="EMBL" id="GAG22943.1"/>
    </source>
</evidence>
<reference evidence="1" key="1">
    <citation type="journal article" date="2014" name="Front. Microbiol.">
        <title>High frequency of phylogenetically diverse reductive dehalogenase-homologous genes in deep subseafloor sedimentary metagenomes.</title>
        <authorList>
            <person name="Kawai M."/>
            <person name="Futagami T."/>
            <person name="Toyoda A."/>
            <person name="Takaki Y."/>
            <person name="Nishi S."/>
            <person name="Hori S."/>
            <person name="Arai W."/>
            <person name="Tsubouchi T."/>
            <person name="Morono Y."/>
            <person name="Uchiyama I."/>
            <person name="Ito T."/>
            <person name="Fujiyama A."/>
            <person name="Inagaki F."/>
            <person name="Takami H."/>
        </authorList>
    </citation>
    <scope>NUCLEOTIDE SEQUENCE</scope>
    <source>
        <strain evidence="1">Expedition CK06-06</strain>
    </source>
</reference>
<comment type="caution">
    <text evidence="1">The sequence shown here is derived from an EMBL/GenBank/DDBJ whole genome shotgun (WGS) entry which is preliminary data.</text>
</comment>